<organism evidence="2 3">
    <name type="scientific">Veronia pacifica</name>
    <dbReference type="NCBI Taxonomy" id="1080227"/>
    <lineage>
        <taxon>Bacteria</taxon>
        <taxon>Pseudomonadati</taxon>
        <taxon>Pseudomonadota</taxon>
        <taxon>Gammaproteobacteria</taxon>
        <taxon>Vibrionales</taxon>
        <taxon>Vibrionaceae</taxon>
        <taxon>Veronia</taxon>
    </lineage>
</organism>
<dbReference type="InterPro" id="IPR002816">
    <property type="entry name" value="TraB/PrgY/GumN_fam"/>
</dbReference>
<dbReference type="AlphaFoldDB" id="A0A1C3ERF0"/>
<feature type="chain" id="PRO_5008673363" description="Polysaccharide biosynthesis protein GumN" evidence="1">
    <location>
        <begin position="31"/>
        <end position="294"/>
    </location>
</feature>
<dbReference type="EMBL" id="LYBM01000002">
    <property type="protein sequence ID" value="ODA35796.1"/>
    <property type="molecule type" value="Genomic_DNA"/>
</dbReference>
<evidence type="ECO:0008006" key="4">
    <source>
        <dbReference type="Google" id="ProtNLM"/>
    </source>
</evidence>
<dbReference type="CDD" id="cd14789">
    <property type="entry name" value="Tiki"/>
    <property type="match status" value="1"/>
</dbReference>
<gene>
    <name evidence="2" type="ORF">A8L45_01795</name>
</gene>
<dbReference type="OrthoDB" id="357294at2"/>
<dbReference type="PANTHER" id="PTHR40590">
    <property type="entry name" value="CYTOPLASMIC PROTEIN-RELATED"/>
    <property type="match status" value="1"/>
</dbReference>
<keyword evidence="3" id="KW-1185">Reference proteome</keyword>
<evidence type="ECO:0000313" key="3">
    <source>
        <dbReference type="Proteomes" id="UP000094936"/>
    </source>
</evidence>
<evidence type="ECO:0000313" key="2">
    <source>
        <dbReference type="EMBL" id="ODA35796.1"/>
    </source>
</evidence>
<dbReference type="Proteomes" id="UP000094936">
    <property type="component" value="Unassembled WGS sequence"/>
</dbReference>
<protein>
    <recommendedName>
        <fullName evidence="4">Polysaccharide biosynthesis protein GumN</fullName>
    </recommendedName>
</protein>
<name>A0A1C3ERF0_9GAMM</name>
<keyword evidence="1" id="KW-0732">Signal</keyword>
<reference evidence="2 3" key="1">
    <citation type="submission" date="2016-05" db="EMBL/GenBank/DDBJ databases">
        <title>Genomic Taxonomy of the Vibrionaceae.</title>
        <authorList>
            <person name="Gomez-Gil B."/>
            <person name="Enciso-Ibarra J."/>
        </authorList>
    </citation>
    <scope>NUCLEOTIDE SEQUENCE [LARGE SCALE GENOMIC DNA]</scope>
    <source>
        <strain evidence="2 3">CAIM 1920</strain>
    </source>
</reference>
<dbReference type="RefSeq" id="WP_068898612.1">
    <property type="nucleotide sequence ID" value="NZ_JBHUIF010000032.1"/>
</dbReference>
<dbReference type="PANTHER" id="PTHR40590:SF1">
    <property type="entry name" value="CYTOPLASMIC PROTEIN"/>
    <property type="match status" value="1"/>
</dbReference>
<dbReference type="Pfam" id="PF01963">
    <property type="entry name" value="TraB_PrgY_gumN"/>
    <property type="match status" value="1"/>
</dbReference>
<evidence type="ECO:0000256" key="1">
    <source>
        <dbReference type="SAM" id="SignalP"/>
    </source>
</evidence>
<feature type="signal peptide" evidence="1">
    <location>
        <begin position="1"/>
        <end position="30"/>
    </location>
</feature>
<accession>A0A1C3ERF0</accession>
<proteinExistence type="predicted"/>
<comment type="caution">
    <text evidence="2">The sequence shown here is derived from an EMBL/GenBank/DDBJ whole genome shotgun (WGS) entry which is preliminary data.</text>
</comment>
<dbReference type="InterPro" id="IPR047111">
    <property type="entry name" value="YbaP-like"/>
</dbReference>
<sequence>MKSNVLGRVSMCLKGLLSLSFLSASAVTYADSAVWKVSKNNDVIYLGGTIHALPSTAYPLPKAYDIAYGKSQEIILEVAELNHPDVGAKALAHGVYQNGVTLSSKLSPSTISSLDKALGGYGLNLASVDILKPGMLMAQLTMLELQRAGFESGGVDSFYQAKANEDAKPVLGLETIDEQLIFLTNLGKGNEDTFIRKLLNDLPESKEKMKELLLAWRNGNMNQLEKVFNQETKENFPDLYQSLVVKRNNAWIPKIEQLFGDKNTEFVLVGAGHLSGDVGLLKQLADKGYKLEQM</sequence>